<organism evidence="3 4">
    <name type="scientific">Pseudonocardia xishanensis</name>
    <dbReference type="NCBI Taxonomy" id="630995"/>
    <lineage>
        <taxon>Bacteria</taxon>
        <taxon>Bacillati</taxon>
        <taxon>Actinomycetota</taxon>
        <taxon>Actinomycetes</taxon>
        <taxon>Pseudonocardiales</taxon>
        <taxon>Pseudonocardiaceae</taxon>
        <taxon>Pseudonocardia</taxon>
    </lineage>
</organism>
<evidence type="ECO:0000259" key="1">
    <source>
        <dbReference type="Pfam" id="PF00501"/>
    </source>
</evidence>
<dbReference type="Proteomes" id="UP001501598">
    <property type="component" value="Unassembled WGS sequence"/>
</dbReference>
<gene>
    <name evidence="3" type="ORF">GCM10023175_52330</name>
</gene>
<dbReference type="InterPro" id="IPR000873">
    <property type="entry name" value="AMP-dep_synth/lig_dom"/>
</dbReference>
<dbReference type="RefSeq" id="WP_345424050.1">
    <property type="nucleotide sequence ID" value="NZ_BAABGT010000083.1"/>
</dbReference>
<feature type="domain" description="AMP-dependent synthetase/ligase" evidence="1">
    <location>
        <begin position="20"/>
        <end position="381"/>
    </location>
</feature>
<dbReference type="Pfam" id="PF13193">
    <property type="entry name" value="AMP-binding_C"/>
    <property type="match status" value="1"/>
</dbReference>
<evidence type="ECO:0000313" key="4">
    <source>
        <dbReference type="Proteomes" id="UP001501598"/>
    </source>
</evidence>
<sequence>MAITDFEGAHIGRYTSLAAHLYGERELVADRGVRLTFTAFHQWVEAVATWLVQQGVQPGDPVLIFSGNSAEVLAGQCAAWRIGAVPSPVVSAYRAHEIRQIVAALRPRVVMSTVVPIGSRRLHRELDECVSGAQQDPLRVLLDGEEPGWTRMPGPGTAVSGPDLPSAPDDPNATSLILYTSGSTSAPKGVRLTTTGLWQGLRLFEQRGLFDEHSVGLTVAPLSHVGGLVTSFLAPLVLGGRTVVMRLWDADEAVAHIAAERVTYIGASMTFISDILDKYESAPDGAYRLPTFTTGGASAPPALIKRADRLGIWGGRIFGMTETSGLASAPARDATLWDRAHLDGFPADSVQVRIVDEDGHELPPGSVGRILLNGPQLTIGYTSDEDNAQHFVDGNLDSGDVGCVDERGWLSITGRTKDIINRGGEKLPARDIEEALLGHPDVTGAAVIPIAHERLGEVPCAFVTTRLGTSVDTQEVQVFLRGRRLAAAKVPAEIHCVPSLPVSATGKVQKHVLATMREA</sequence>
<dbReference type="PROSITE" id="PS00455">
    <property type="entry name" value="AMP_BINDING"/>
    <property type="match status" value="1"/>
</dbReference>
<dbReference type="SUPFAM" id="SSF56801">
    <property type="entry name" value="Acetyl-CoA synthetase-like"/>
    <property type="match status" value="1"/>
</dbReference>
<protein>
    <submittedName>
        <fullName evidence="3">Long-chain fatty acid--CoA ligase</fullName>
    </submittedName>
</protein>
<dbReference type="GO" id="GO:0016874">
    <property type="term" value="F:ligase activity"/>
    <property type="evidence" value="ECO:0007669"/>
    <property type="project" value="UniProtKB-KW"/>
</dbReference>
<dbReference type="Gene3D" id="3.30.300.30">
    <property type="match status" value="1"/>
</dbReference>
<dbReference type="EMBL" id="BAABGT010000083">
    <property type="protein sequence ID" value="GAA4554430.1"/>
    <property type="molecule type" value="Genomic_DNA"/>
</dbReference>
<keyword evidence="3" id="KW-0436">Ligase</keyword>
<dbReference type="InterPro" id="IPR025110">
    <property type="entry name" value="AMP-bd_C"/>
</dbReference>
<dbReference type="Gene3D" id="3.40.50.12780">
    <property type="entry name" value="N-terminal domain of ligase-like"/>
    <property type="match status" value="1"/>
</dbReference>
<feature type="domain" description="AMP-binding enzyme C-terminal" evidence="2">
    <location>
        <begin position="432"/>
        <end position="507"/>
    </location>
</feature>
<dbReference type="PANTHER" id="PTHR43201">
    <property type="entry name" value="ACYL-COA SYNTHETASE"/>
    <property type="match status" value="1"/>
</dbReference>
<dbReference type="Pfam" id="PF00501">
    <property type="entry name" value="AMP-binding"/>
    <property type="match status" value="1"/>
</dbReference>
<dbReference type="InterPro" id="IPR020845">
    <property type="entry name" value="AMP-binding_CS"/>
</dbReference>
<keyword evidence="4" id="KW-1185">Reference proteome</keyword>
<evidence type="ECO:0000259" key="2">
    <source>
        <dbReference type="Pfam" id="PF13193"/>
    </source>
</evidence>
<accession>A0ABP8RZY6</accession>
<dbReference type="InterPro" id="IPR045851">
    <property type="entry name" value="AMP-bd_C_sf"/>
</dbReference>
<name>A0ABP8RZY6_9PSEU</name>
<evidence type="ECO:0000313" key="3">
    <source>
        <dbReference type="EMBL" id="GAA4554430.1"/>
    </source>
</evidence>
<reference evidence="4" key="1">
    <citation type="journal article" date="2019" name="Int. J. Syst. Evol. Microbiol.">
        <title>The Global Catalogue of Microorganisms (GCM) 10K type strain sequencing project: providing services to taxonomists for standard genome sequencing and annotation.</title>
        <authorList>
            <consortium name="The Broad Institute Genomics Platform"/>
            <consortium name="The Broad Institute Genome Sequencing Center for Infectious Disease"/>
            <person name="Wu L."/>
            <person name="Ma J."/>
        </authorList>
    </citation>
    <scope>NUCLEOTIDE SEQUENCE [LARGE SCALE GENOMIC DNA]</scope>
    <source>
        <strain evidence="4">JCM 17906</strain>
    </source>
</reference>
<proteinExistence type="predicted"/>
<comment type="caution">
    <text evidence="3">The sequence shown here is derived from an EMBL/GenBank/DDBJ whole genome shotgun (WGS) entry which is preliminary data.</text>
</comment>
<dbReference type="PANTHER" id="PTHR43201:SF32">
    <property type="entry name" value="2-SUCCINYLBENZOATE--COA LIGASE, CHLOROPLASTIC_PEROXISOMAL"/>
    <property type="match status" value="1"/>
</dbReference>
<dbReference type="InterPro" id="IPR042099">
    <property type="entry name" value="ANL_N_sf"/>
</dbReference>